<accession>A0A8S1D1A2</accession>
<name>A0A8S1D1A2_9INSE</name>
<evidence type="ECO:0000313" key="3">
    <source>
        <dbReference type="Proteomes" id="UP000494165"/>
    </source>
</evidence>
<protein>
    <submittedName>
        <fullName evidence="2">Uncharacterized protein</fullName>
    </submittedName>
</protein>
<sequence length="69" mass="7281">MEKGRVLFPSALKYRGLLPSRNDDVKSHISGGTPGPLSKKSGSEAGATPHLAISLSRRSIGSFFILKSA</sequence>
<dbReference type="Proteomes" id="UP000494165">
    <property type="component" value="Unassembled WGS sequence"/>
</dbReference>
<organism evidence="2 3">
    <name type="scientific">Cloeon dipterum</name>
    <dbReference type="NCBI Taxonomy" id="197152"/>
    <lineage>
        <taxon>Eukaryota</taxon>
        <taxon>Metazoa</taxon>
        <taxon>Ecdysozoa</taxon>
        <taxon>Arthropoda</taxon>
        <taxon>Hexapoda</taxon>
        <taxon>Insecta</taxon>
        <taxon>Pterygota</taxon>
        <taxon>Palaeoptera</taxon>
        <taxon>Ephemeroptera</taxon>
        <taxon>Pisciforma</taxon>
        <taxon>Baetidae</taxon>
        <taxon>Cloeon</taxon>
    </lineage>
</organism>
<feature type="region of interest" description="Disordered" evidence="1">
    <location>
        <begin position="19"/>
        <end position="45"/>
    </location>
</feature>
<gene>
    <name evidence="2" type="ORF">CLODIP_2_CD12363</name>
</gene>
<keyword evidence="3" id="KW-1185">Reference proteome</keyword>
<evidence type="ECO:0000313" key="2">
    <source>
        <dbReference type="EMBL" id="CAB3377190.1"/>
    </source>
</evidence>
<proteinExistence type="predicted"/>
<evidence type="ECO:0000256" key="1">
    <source>
        <dbReference type="SAM" id="MobiDB-lite"/>
    </source>
</evidence>
<reference evidence="2 3" key="1">
    <citation type="submission" date="2020-04" db="EMBL/GenBank/DDBJ databases">
        <authorList>
            <person name="Alioto T."/>
            <person name="Alioto T."/>
            <person name="Gomez Garrido J."/>
        </authorList>
    </citation>
    <scope>NUCLEOTIDE SEQUENCE [LARGE SCALE GENOMIC DNA]</scope>
</reference>
<dbReference type="EMBL" id="CADEPI010000140">
    <property type="protein sequence ID" value="CAB3377190.1"/>
    <property type="molecule type" value="Genomic_DNA"/>
</dbReference>
<dbReference type="AlphaFoldDB" id="A0A8S1D1A2"/>
<comment type="caution">
    <text evidence="2">The sequence shown here is derived from an EMBL/GenBank/DDBJ whole genome shotgun (WGS) entry which is preliminary data.</text>
</comment>